<feature type="compositionally biased region" description="Low complexity" evidence="1">
    <location>
        <begin position="490"/>
        <end position="507"/>
    </location>
</feature>
<feature type="region of interest" description="Disordered" evidence="1">
    <location>
        <begin position="483"/>
        <end position="521"/>
    </location>
</feature>
<name>A0A9D4ST34_RHISA</name>
<evidence type="ECO:0000259" key="2">
    <source>
        <dbReference type="Pfam" id="PF03644"/>
    </source>
</evidence>
<organism evidence="3 4">
    <name type="scientific">Rhipicephalus sanguineus</name>
    <name type="common">Brown dog tick</name>
    <name type="synonym">Ixodes sanguineus</name>
    <dbReference type="NCBI Taxonomy" id="34632"/>
    <lineage>
        <taxon>Eukaryota</taxon>
        <taxon>Metazoa</taxon>
        <taxon>Ecdysozoa</taxon>
        <taxon>Arthropoda</taxon>
        <taxon>Chelicerata</taxon>
        <taxon>Arachnida</taxon>
        <taxon>Acari</taxon>
        <taxon>Parasitiformes</taxon>
        <taxon>Ixodida</taxon>
        <taxon>Ixodoidea</taxon>
        <taxon>Ixodidae</taxon>
        <taxon>Rhipicephalinae</taxon>
        <taxon>Rhipicephalus</taxon>
        <taxon>Rhipicephalus</taxon>
    </lineage>
</organism>
<sequence>MLVPEVTPDNAVTPLDTLDQLLNFKSPPLCAVQPLRDVARGRPEDPKTLLCHDHIQGCYQQDRFVHGCANPNSYRFYHWQVIDSFAYYSHYMVTIPPPGWISAAHRHGVKVLGTFFVKSREGAAVLDRIRQDDLLSKVASQLALIAALSQFDGWLIDIESKVEKCHVGFLKDLLLAIATQTHHVVNDGVLDWQSELNEKNCDFFDLCDGIFLNSRWTEDMLQQSAFFAGARKSDVYVGIDVYARMTSYIGGFETYRVVDTARRLGLSAAIFGASWAYEANDKRRFAQNQGRLWSFPDYCCPKWRLKAPPILTSFCQGFGYSLYKEGQVVSTRPWFDLSKQQLQPRDQGTWLCQGCGLFDCDFPLGRLAVSYTFKQLKEDASMENDITLVLRARTGTGERGELQLGIVVVTPDERYAVARDVSLPSFDDSMDTSGYSWVTRRYNIEDLRTATDCAILEEIGISFVSTQANVCLLGKLVVERPRSASGNQEAAAGNDGNASDDSGPDAAISSDEFHGEEASAS</sequence>
<feature type="domain" description="Cytosolic endo-beta-N-acetylglucosaminidase TIM barrel" evidence="2">
    <location>
        <begin position="59"/>
        <end position="321"/>
    </location>
</feature>
<evidence type="ECO:0000256" key="1">
    <source>
        <dbReference type="SAM" id="MobiDB-lite"/>
    </source>
</evidence>
<gene>
    <name evidence="3" type="ORF">HPB52_017580</name>
</gene>
<dbReference type="Gene3D" id="3.20.20.80">
    <property type="entry name" value="Glycosidases"/>
    <property type="match status" value="1"/>
</dbReference>
<feature type="compositionally biased region" description="Basic and acidic residues" evidence="1">
    <location>
        <begin position="511"/>
        <end position="521"/>
    </location>
</feature>
<evidence type="ECO:0000313" key="3">
    <source>
        <dbReference type="EMBL" id="KAH7944243.1"/>
    </source>
</evidence>
<dbReference type="GO" id="GO:0005829">
    <property type="term" value="C:cytosol"/>
    <property type="evidence" value="ECO:0007669"/>
    <property type="project" value="UniProtKB-SubCell"/>
</dbReference>
<comment type="caution">
    <text evidence="3">The sequence shown here is derived from an EMBL/GenBank/DDBJ whole genome shotgun (WGS) entry which is preliminary data.</text>
</comment>
<dbReference type="InterPro" id="IPR005201">
    <property type="entry name" value="TIM_ENGase"/>
</dbReference>
<reference evidence="3" key="1">
    <citation type="journal article" date="2020" name="Cell">
        <title>Large-Scale Comparative Analyses of Tick Genomes Elucidate Their Genetic Diversity and Vector Capacities.</title>
        <authorList>
            <consortium name="Tick Genome and Microbiome Consortium (TIGMIC)"/>
            <person name="Jia N."/>
            <person name="Wang J."/>
            <person name="Shi W."/>
            <person name="Du L."/>
            <person name="Sun Y."/>
            <person name="Zhan W."/>
            <person name="Jiang J.F."/>
            <person name="Wang Q."/>
            <person name="Zhang B."/>
            <person name="Ji P."/>
            <person name="Bell-Sakyi L."/>
            <person name="Cui X.M."/>
            <person name="Yuan T.T."/>
            <person name="Jiang B.G."/>
            <person name="Yang W.F."/>
            <person name="Lam T.T."/>
            <person name="Chang Q.C."/>
            <person name="Ding S.J."/>
            <person name="Wang X.J."/>
            <person name="Zhu J.G."/>
            <person name="Ruan X.D."/>
            <person name="Zhao L."/>
            <person name="Wei J.T."/>
            <person name="Ye R.Z."/>
            <person name="Que T.C."/>
            <person name="Du C.H."/>
            <person name="Zhou Y.H."/>
            <person name="Cheng J.X."/>
            <person name="Dai P.F."/>
            <person name="Guo W.B."/>
            <person name="Han X.H."/>
            <person name="Huang E.J."/>
            <person name="Li L.F."/>
            <person name="Wei W."/>
            <person name="Gao Y.C."/>
            <person name="Liu J.Z."/>
            <person name="Shao H.Z."/>
            <person name="Wang X."/>
            <person name="Wang C.C."/>
            <person name="Yang T.C."/>
            <person name="Huo Q.B."/>
            <person name="Li W."/>
            <person name="Chen H.Y."/>
            <person name="Chen S.E."/>
            <person name="Zhou L.G."/>
            <person name="Ni X.B."/>
            <person name="Tian J.H."/>
            <person name="Sheng Y."/>
            <person name="Liu T."/>
            <person name="Pan Y.S."/>
            <person name="Xia L.Y."/>
            <person name="Li J."/>
            <person name="Zhao F."/>
            <person name="Cao W.C."/>
        </authorList>
    </citation>
    <scope>NUCLEOTIDE SEQUENCE</scope>
    <source>
        <strain evidence="3">Rsan-2018</strain>
    </source>
</reference>
<dbReference type="PANTHER" id="PTHR13246:SF1">
    <property type="entry name" value="CYTOSOLIC ENDO-BETA-N-ACETYLGLUCOSAMINIDASE"/>
    <property type="match status" value="1"/>
</dbReference>
<keyword evidence="4" id="KW-1185">Reference proteome</keyword>
<dbReference type="Gene3D" id="2.60.120.260">
    <property type="entry name" value="Galactose-binding domain-like"/>
    <property type="match status" value="1"/>
</dbReference>
<protein>
    <recommendedName>
        <fullName evidence="2">Cytosolic endo-beta-N-acetylglucosaminidase TIM barrel domain-containing protein</fullName>
    </recommendedName>
</protein>
<reference evidence="3" key="2">
    <citation type="submission" date="2021-09" db="EMBL/GenBank/DDBJ databases">
        <authorList>
            <person name="Jia N."/>
            <person name="Wang J."/>
            <person name="Shi W."/>
            <person name="Du L."/>
            <person name="Sun Y."/>
            <person name="Zhan W."/>
            <person name="Jiang J."/>
            <person name="Wang Q."/>
            <person name="Zhang B."/>
            <person name="Ji P."/>
            <person name="Sakyi L.B."/>
            <person name="Cui X."/>
            <person name="Yuan T."/>
            <person name="Jiang B."/>
            <person name="Yang W."/>
            <person name="Lam T.T.-Y."/>
            <person name="Chang Q."/>
            <person name="Ding S."/>
            <person name="Wang X."/>
            <person name="Zhu J."/>
            <person name="Ruan X."/>
            <person name="Zhao L."/>
            <person name="Wei J."/>
            <person name="Que T."/>
            <person name="Du C."/>
            <person name="Cheng J."/>
            <person name="Dai P."/>
            <person name="Han X."/>
            <person name="Huang E."/>
            <person name="Gao Y."/>
            <person name="Liu J."/>
            <person name="Shao H."/>
            <person name="Ye R."/>
            <person name="Li L."/>
            <person name="Wei W."/>
            <person name="Wang X."/>
            <person name="Wang C."/>
            <person name="Huo Q."/>
            <person name="Li W."/>
            <person name="Guo W."/>
            <person name="Chen H."/>
            <person name="Chen S."/>
            <person name="Zhou L."/>
            <person name="Zhou L."/>
            <person name="Ni X."/>
            <person name="Tian J."/>
            <person name="Zhou Y."/>
            <person name="Sheng Y."/>
            <person name="Liu T."/>
            <person name="Pan Y."/>
            <person name="Xia L."/>
            <person name="Li J."/>
            <person name="Zhao F."/>
            <person name="Cao W."/>
        </authorList>
    </citation>
    <scope>NUCLEOTIDE SEQUENCE</scope>
    <source>
        <strain evidence="3">Rsan-2018</strain>
        <tissue evidence="3">Larvae</tissue>
    </source>
</reference>
<proteinExistence type="predicted"/>
<evidence type="ECO:0000313" key="4">
    <source>
        <dbReference type="Proteomes" id="UP000821837"/>
    </source>
</evidence>
<dbReference type="InterPro" id="IPR032979">
    <property type="entry name" value="ENGase"/>
</dbReference>
<dbReference type="VEuPathDB" id="VectorBase:RSAN_051444"/>
<dbReference type="Proteomes" id="UP000821837">
    <property type="component" value="Unassembled WGS sequence"/>
</dbReference>
<dbReference type="Pfam" id="PF03644">
    <property type="entry name" value="Glyco_hydro_85"/>
    <property type="match status" value="1"/>
</dbReference>
<dbReference type="PANTHER" id="PTHR13246">
    <property type="entry name" value="ENDO BETA N-ACETYLGLUCOSAMINIDASE"/>
    <property type="match status" value="1"/>
</dbReference>
<dbReference type="GO" id="GO:0033925">
    <property type="term" value="F:mannosyl-glycoprotein endo-beta-N-acetylglucosaminidase activity"/>
    <property type="evidence" value="ECO:0007669"/>
    <property type="project" value="UniProtKB-EC"/>
</dbReference>
<accession>A0A9D4ST34</accession>
<dbReference type="EMBL" id="JABSTV010001253">
    <property type="protein sequence ID" value="KAH7944243.1"/>
    <property type="molecule type" value="Genomic_DNA"/>
</dbReference>
<dbReference type="AlphaFoldDB" id="A0A9D4ST34"/>